<dbReference type="EMBL" id="CP071795">
    <property type="protein sequence ID" value="QTD38400.1"/>
    <property type="molecule type" value="Genomic_DNA"/>
</dbReference>
<dbReference type="InterPro" id="IPR008254">
    <property type="entry name" value="Flavodoxin/NO_synth"/>
</dbReference>
<dbReference type="SUPFAM" id="SSF52343">
    <property type="entry name" value="Ferredoxin reductase-like, C-terminal NADP-linked domain"/>
    <property type="match status" value="1"/>
</dbReference>
<feature type="domain" description="FAD-binding FR-type" evidence="5">
    <location>
        <begin position="496"/>
        <end position="593"/>
    </location>
</feature>
<dbReference type="InterPro" id="IPR039261">
    <property type="entry name" value="FNR_nucleotide-bd"/>
</dbReference>
<keyword evidence="3" id="KW-1133">Transmembrane helix</keyword>
<dbReference type="InterPro" id="IPR017927">
    <property type="entry name" value="FAD-bd_FR_type"/>
</dbReference>
<feature type="transmembrane region" description="Helical" evidence="3">
    <location>
        <begin position="172"/>
        <end position="195"/>
    </location>
</feature>
<dbReference type="PANTHER" id="PTHR19384:SF17">
    <property type="entry name" value="NADPH--CYTOCHROME P450 REDUCTASE"/>
    <property type="match status" value="1"/>
</dbReference>
<dbReference type="Pfam" id="PF00258">
    <property type="entry name" value="Flavodoxin_1"/>
    <property type="match status" value="1"/>
</dbReference>
<evidence type="ECO:0000256" key="2">
    <source>
        <dbReference type="ARBA" id="ARBA00023797"/>
    </source>
</evidence>
<protein>
    <recommendedName>
        <fullName evidence="2">NADPH--hemoprotein reductase</fullName>
        <ecNumber evidence="2">1.6.2.4</ecNumber>
    </recommendedName>
</protein>
<dbReference type="SUPFAM" id="SSF52218">
    <property type="entry name" value="Flavoproteins"/>
    <property type="match status" value="1"/>
</dbReference>
<dbReference type="InterPro" id="IPR001433">
    <property type="entry name" value="OxRdtase_FAD/NAD-bd"/>
</dbReference>
<dbReference type="Gene3D" id="2.40.30.10">
    <property type="entry name" value="Translation factors"/>
    <property type="match status" value="1"/>
</dbReference>
<dbReference type="PANTHER" id="PTHR19384">
    <property type="entry name" value="NITRIC OXIDE SYNTHASE-RELATED"/>
    <property type="match status" value="1"/>
</dbReference>
<organism evidence="6 7">
    <name type="scientific">Polaribacter batillariae</name>
    <dbReference type="NCBI Taxonomy" id="2808900"/>
    <lineage>
        <taxon>Bacteria</taxon>
        <taxon>Pseudomonadati</taxon>
        <taxon>Bacteroidota</taxon>
        <taxon>Flavobacteriia</taxon>
        <taxon>Flavobacteriales</taxon>
        <taxon>Flavobacteriaceae</taxon>
    </lineage>
</organism>
<feature type="transmembrane region" description="Helical" evidence="3">
    <location>
        <begin position="130"/>
        <end position="151"/>
    </location>
</feature>
<dbReference type="RefSeq" id="WP_207972531.1">
    <property type="nucleotide sequence ID" value="NZ_CP071795.1"/>
</dbReference>
<accession>A0ABX7SYP6</accession>
<feature type="domain" description="Flavodoxin-like" evidence="4">
    <location>
        <begin position="342"/>
        <end position="477"/>
    </location>
</feature>
<dbReference type="InterPro" id="IPR017938">
    <property type="entry name" value="Riboflavin_synthase-like_b-brl"/>
</dbReference>
<sequence length="731" mass="83709">MTISIWRYSHLILAISTALFIIITSITGIILAFEPILNKLKPFDVENINKISISETLTALEKQYKEVIEIEIDENNFVSTSVITKNGKNKTFYINPKTGLKIGKIIQKKAIFEFATNLHRSLFLKSTGRFLIGFVSFLLFLIAVTGVLLIIRRQGGACKFFSKITKENSKQYYHIIVGRYALIPIIIINLTGAYLSLEKFSLLPKDKKPRQEIVQKTTTKHVKVADFNVFKTTYLNEVKKIEFPFSSNEEDYFLLKLRDKELAIHQYSGEIICEKKLSSFSLGTYYSLFLHTGKGTIIWSIVLLLTCFAILFFIFSGFSITVSRRKKFVALKNEILPNKAEYIVLVGSETGSTIRFAMAFKNALLKINKTVFIAELNNYKTYKKAKNIVIFTATYGNGEPPTNANKFIKLIGTVQQNRLLKYTVVGFGSKEYPAFCQFAIFVHASLQIHPKFIPQMTLIKINHRNMQSFKNWVNEWSVLNNLSLKINEEDVVETSEKEVKFSVLKKTDVNKDNTFLIFLKPNCKTKFVSGDVLSITPKNENKSRLYSIAKIDKYILLSVKKHEYGVCSNYLQQLQINDFVNGVIKQNKHFYLPKKAKEVILIANGTGIAPFLGMILENSKTKIHLFWGGRTPKSFEIYNKYITKALDTKKLTSFYIAYSQEKKEKNYVQNLLEKKTEFVAKTLQNQNCILICGSLKMQQGVEIVIDKIAKEKLNLSIKNLKDYGVIKTNCY</sequence>
<keyword evidence="7" id="KW-1185">Reference proteome</keyword>
<proteinExistence type="predicted"/>
<reference evidence="6 7" key="1">
    <citation type="submission" date="2021-03" db="EMBL/GenBank/DDBJ databases">
        <title>Complete genome of Polaribacter_sp.G4M1.</title>
        <authorList>
            <person name="Jeong S.W."/>
            <person name="Bae J.W."/>
        </authorList>
    </citation>
    <scope>NUCLEOTIDE SEQUENCE [LARGE SCALE GENOMIC DNA]</scope>
    <source>
        <strain evidence="6 7">G4M1</strain>
    </source>
</reference>
<gene>
    <name evidence="6" type="ORF">JL193_03640</name>
</gene>
<dbReference type="EC" id="1.6.2.4" evidence="2"/>
<dbReference type="PROSITE" id="PS51384">
    <property type="entry name" value="FAD_FR"/>
    <property type="match status" value="1"/>
</dbReference>
<dbReference type="InterPro" id="IPR001094">
    <property type="entry name" value="Flavdoxin-like"/>
</dbReference>
<evidence type="ECO:0000313" key="7">
    <source>
        <dbReference type="Proteomes" id="UP000663935"/>
    </source>
</evidence>
<dbReference type="Gene3D" id="3.40.50.80">
    <property type="entry name" value="Nucleotide-binding domain of ferredoxin-NADP reductase (FNR) module"/>
    <property type="match status" value="1"/>
</dbReference>
<dbReference type="Proteomes" id="UP000663935">
    <property type="component" value="Chromosome"/>
</dbReference>
<dbReference type="InterPro" id="IPR005625">
    <property type="entry name" value="PepSY-ass_TM"/>
</dbReference>
<keyword evidence="3" id="KW-0812">Transmembrane</keyword>
<dbReference type="PROSITE" id="PS50902">
    <property type="entry name" value="FLAVODOXIN_LIKE"/>
    <property type="match status" value="1"/>
</dbReference>
<name>A0ABX7SYP6_9FLAO</name>
<evidence type="ECO:0000259" key="5">
    <source>
        <dbReference type="PROSITE" id="PS51384"/>
    </source>
</evidence>
<dbReference type="InterPro" id="IPR001709">
    <property type="entry name" value="Flavoprot_Pyr_Nucl_cyt_Rdtase"/>
</dbReference>
<keyword evidence="1" id="KW-0285">Flavoprotein</keyword>
<keyword evidence="3" id="KW-0472">Membrane</keyword>
<evidence type="ECO:0000256" key="1">
    <source>
        <dbReference type="ARBA" id="ARBA00022630"/>
    </source>
</evidence>
<feature type="transmembrane region" description="Helical" evidence="3">
    <location>
        <begin position="12"/>
        <end position="33"/>
    </location>
</feature>
<dbReference type="SUPFAM" id="SSF63380">
    <property type="entry name" value="Riboflavin synthase domain-like"/>
    <property type="match status" value="1"/>
</dbReference>
<dbReference type="PRINTS" id="PR00369">
    <property type="entry name" value="FLAVODOXIN"/>
</dbReference>
<dbReference type="InterPro" id="IPR029039">
    <property type="entry name" value="Flavoprotein-like_sf"/>
</dbReference>
<evidence type="ECO:0000313" key="6">
    <source>
        <dbReference type="EMBL" id="QTD38400.1"/>
    </source>
</evidence>
<dbReference type="Gene3D" id="3.40.50.360">
    <property type="match status" value="1"/>
</dbReference>
<feature type="transmembrane region" description="Helical" evidence="3">
    <location>
        <begin position="297"/>
        <end position="322"/>
    </location>
</feature>
<evidence type="ECO:0000256" key="3">
    <source>
        <dbReference type="SAM" id="Phobius"/>
    </source>
</evidence>
<dbReference type="Pfam" id="PF03929">
    <property type="entry name" value="PepSY_TM"/>
    <property type="match status" value="1"/>
</dbReference>
<evidence type="ECO:0000259" key="4">
    <source>
        <dbReference type="PROSITE" id="PS50902"/>
    </source>
</evidence>
<dbReference type="PRINTS" id="PR00371">
    <property type="entry name" value="FPNCR"/>
</dbReference>
<dbReference type="Pfam" id="PF00175">
    <property type="entry name" value="NAD_binding_1"/>
    <property type="match status" value="1"/>
</dbReference>